<sequence length="137" mass="15308">MEATSRPLHAELLKKLAVSMKKQKDAKTELDKQKQKDTTFTLKKKDYEALKKELAGVEDAIGRMSAYGQEEERRSLLVPDLVRNSPRRQGPSTPVAKYPASPRTTPNDAGVNGVSRRGRSTPAPPTPPSERKRRRVT</sequence>
<dbReference type="Proteomes" id="UP000805193">
    <property type="component" value="Unassembled WGS sequence"/>
</dbReference>
<gene>
    <name evidence="1" type="ORF">HPB47_022713</name>
</gene>
<dbReference type="EMBL" id="JABSTQ010009327">
    <property type="protein sequence ID" value="KAG0430424.1"/>
    <property type="molecule type" value="Genomic_DNA"/>
</dbReference>
<proteinExistence type="predicted"/>
<name>A0AC60Q8Z5_IXOPE</name>
<organism evidence="1 2">
    <name type="scientific">Ixodes persulcatus</name>
    <name type="common">Taiga tick</name>
    <dbReference type="NCBI Taxonomy" id="34615"/>
    <lineage>
        <taxon>Eukaryota</taxon>
        <taxon>Metazoa</taxon>
        <taxon>Ecdysozoa</taxon>
        <taxon>Arthropoda</taxon>
        <taxon>Chelicerata</taxon>
        <taxon>Arachnida</taxon>
        <taxon>Acari</taxon>
        <taxon>Parasitiformes</taxon>
        <taxon>Ixodida</taxon>
        <taxon>Ixodoidea</taxon>
        <taxon>Ixodidae</taxon>
        <taxon>Ixodinae</taxon>
        <taxon>Ixodes</taxon>
    </lineage>
</organism>
<reference evidence="1 2" key="1">
    <citation type="journal article" date="2020" name="Cell">
        <title>Large-Scale Comparative Analyses of Tick Genomes Elucidate Their Genetic Diversity and Vector Capacities.</title>
        <authorList>
            <consortium name="Tick Genome and Microbiome Consortium (TIGMIC)"/>
            <person name="Jia N."/>
            <person name="Wang J."/>
            <person name="Shi W."/>
            <person name="Du L."/>
            <person name="Sun Y."/>
            <person name="Zhan W."/>
            <person name="Jiang J.F."/>
            <person name="Wang Q."/>
            <person name="Zhang B."/>
            <person name="Ji P."/>
            <person name="Bell-Sakyi L."/>
            <person name="Cui X.M."/>
            <person name="Yuan T.T."/>
            <person name="Jiang B.G."/>
            <person name="Yang W.F."/>
            <person name="Lam T.T."/>
            <person name="Chang Q.C."/>
            <person name="Ding S.J."/>
            <person name="Wang X.J."/>
            <person name="Zhu J.G."/>
            <person name="Ruan X.D."/>
            <person name="Zhao L."/>
            <person name="Wei J.T."/>
            <person name="Ye R.Z."/>
            <person name="Que T.C."/>
            <person name="Du C.H."/>
            <person name="Zhou Y.H."/>
            <person name="Cheng J.X."/>
            <person name="Dai P.F."/>
            <person name="Guo W.B."/>
            <person name="Han X.H."/>
            <person name="Huang E.J."/>
            <person name="Li L.F."/>
            <person name="Wei W."/>
            <person name="Gao Y.C."/>
            <person name="Liu J.Z."/>
            <person name="Shao H.Z."/>
            <person name="Wang X."/>
            <person name="Wang C.C."/>
            <person name="Yang T.C."/>
            <person name="Huo Q.B."/>
            <person name="Li W."/>
            <person name="Chen H.Y."/>
            <person name="Chen S.E."/>
            <person name="Zhou L.G."/>
            <person name="Ni X.B."/>
            <person name="Tian J.H."/>
            <person name="Sheng Y."/>
            <person name="Liu T."/>
            <person name="Pan Y.S."/>
            <person name="Xia L.Y."/>
            <person name="Li J."/>
            <person name="Zhao F."/>
            <person name="Cao W.C."/>
        </authorList>
    </citation>
    <scope>NUCLEOTIDE SEQUENCE [LARGE SCALE GENOMIC DNA]</scope>
    <source>
        <strain evidence="1">Iper-2018</strain>
    </source>
</reference>
<comment type="caution">
    <text evidence="1">The sequence shown here is derived from an EMBL/GenBank/DDBJ whole genome shotgun (WGS) entry which is preliminary data.</text>
</comment>
<protein>
    <submittedName>
        <fullName evidence="1">Uncharacterized protein</fullName>
    </submittedName>
</protein>
<evidence type="ECO:0000313" key="1">
    <source>
        <dbReference type="EMBL" id="KAG0430424.1"/>
    </source>
</evidence>
<accession>A0AC60Q8Z5</accession>
<keyword evidence="2" id="KW-1185">Reference proteome</keyword>
<evidence type="ECO:0000313" key="2">
    <source>
        <dbReference type="Proteomes" id="UP000805193"/>
    </source>
</evidence>